<reference evidence="1" key="2">
    <citation type="submission" date="2024-10" db="UniProtKB">
        <authorList>
            <consortium name="EnsemblProtists"/>
        </authorList>
    </citation>
    <scope>IDENTIFICATION</scope>
</reference>
<proteinExistence type="predicted"/>
<reference evidence="2" key="1">
    <citation type="journal article" date="2013" name="Nature">
        <title>Pan genome of the phytoplankton Emiliania underpins its global distribution.</title>
        <authorList>
            <person name="Read B.A."/>
            <person name="Kegel J."/>
            <person name="Klute M.J."/>
            <person name="Kuo A."/>
            <person name="Lefebvre S.C."/>
            <person name="Maumus F."/>
            <person name="Mayer C."/>
            <person name="Miller J."/>
            <person name="Monier A."/>
            <person name="Salamov A."/>
            <person name="Young J."/>
            <person name="Aguilar M."/>
            <person name="Claverie J.M."/>
            <person name="Frickenhaus S."/>
            <person name="Gonzalez K."/>
            <person name="Herman E.K."/>
            <person name="Lin Y.C."/>
            <person name="Napier J."/>
            <person name="Ogata H."/>
            <person name="Sarno A.F."/>
            <person name="Shmutz J."/>
            <person name="Schroeder D."/>
            <person name="de Vargas C."/>
            <person name="Verret F."/>
            <person name="von Dassow P."/>
            <person name="Valentin K."/>
            <person name="Van de Peer Y."/>
            <person name="Wheeler G."/>
            <person name="Dacks J.B."/>
            <person name="Delwiche C.F."/>
            <person name="Dyhrman S.T."/>
            <person name="Glockner G."/>
            <person name="John U."/>
            <person name="Richards T."/>
            <person name="Worden A.Z."/>
            <person name="Zhang X."/>
            <person name="Grigoriev I.V."/>
            <person name="Allen A.E."/>
            <person name="Bidle K."/>
            <person name="Borodovsky M."/>
            <person name="Bowler C."/>
            <person name="Brownlee C."/>
            <person name="Cock J.M."/>
            <person name="Elias M."/>
            <person name="Gladyshev V.N."/>
            <person name="Groth M."/>
            <person name="Guda C."/>
            <person name="Hadaegh A."/>
            <person name="Iglesias-Rodriguez M.D."/>
            <person name="Jenkins J."/>
            <person name="Jones B.M."/>
            <person name="Lawson T."/>
            <person name="Leese F."/>
            <person name="Lindquist E."/>
            <person name="Lobanov A."/>
            <person name="Lomsadze A."/>
            <person name="Malik S.B."/>
            <person name="Marsh M.E."/>
            <person name="Mackinder L."/>
            <person name="Mock T."/>
            <person name="Mueller-Roeber B."/>
            <person name="Pagarete A."/>
            <person name="Parker M."/>
            <person name="Probert I."/>
            <person name="Quesneville H."/>
            <person name="Raines C."/>
            <person name="Rensing S.A."/>
            <person name="Riano-Pachon D.M."/>
            <person name="Richier S."/>
            <person name="Rokitta S."/>
            <person name="Shiraiwa Y."/>
            <person name="Soanes D.M."/>
            <person name="van der Giezen M."/>
            <person name="Wahlund T.M."/>
            <person name="Williams B."/>
            <person name="Wilson W."/>
            <person name="Wolfe G."/>
            <person name="Wurch L.L."/>
        </authorList>
    </citation>
    <scope>NUCLEOTIDE SEQUENCE</scope>
</reference>
<keyword evidence="2" id="KW-1185">Reference proteome</keyword>
<dbReference type="KEGG" id="ehx:EMIHUDRAFT_237069"/>
<dbReference type="InterPro" id="IPR011256">
    <property type="entry name" value="Reg_factor_effector_dom_sf"/>
</dbReference>
<protein>
    <submittedName>
        <fullName evidence="1">Uncharacterized protein</fullName>
    </submittedName>
</protein>
<sequence length="317" mass="34933">MLLPSPACAALVAGLKREYSSFFNPMEMELYDPQVTFDDPMISFTGADKFKANVDMLSGGSAVGKLLFSDCGLVMHSCTEDGERALTTRWTLQFRFKLLPWKPLAQFTGASERELPFALLRRAGDYEVRRYPLFDCAKVEYERRVDGLGVLGAYTNGANEAGAELKPLVPSLMSIPTGEWDEFRESTTLSAAKATRPARRAPCARRVPAHPCLGPRQVMRWPMGVPVLGDAAPPAPESRIQGEASLESVPSCVVGVRSFSDPTTEPIVRLLRQALRRDGLAPGGSEAEEFRLAQFDALNSLNARRSEVWVALDEHPW</sequence>
<dbReference type="eggNOG" id="ENOG502QWGB">
    <property type="taxonomic scope" value="Eukaryota"/>
</dbReference>
<dbReference type="InterPro" id="IPR018790">
    <property type="entry name" value="DUF2358"/>
</dbReference>
<dbReference type="AlphaFoldDB" id="A0A0D3JRL6"/>
<accession>A0A0D3JRL6</accession>
<dbReference type="PaxDb" id="2903-EOD26151"/>
<dbReference type="OMA" id="QGIDRTM"/>
<dbReference type="PANTHER" id="PTHR34123:SF1">
    <property type="entry name" value="OS04G0578200 PROTEIN"/>
    <property type="match status" value="1"/>
</dbReference>
<dbReference type="EnsemblProtists" id="EOD26151">
    <property type="protein sequence ID" value="EOD26151"/>
    <property type="gene ID" value="EMIHUDRAFT_237069"/>
</dbReference>
<evidence type="ECO:0000313" key="2">
    <source>
        <dbReference type="Proteomes" id="UP000013827"/>
    </source>
</evidence>
<dbReference type="Proteomes" id="UP000013827">
    <property type="component" value="Unassembled WGS sequence"/>
</dbReference>
<name>A0A0D3JRL6_EMIH1</name>
<dbReference type="SUPFAM" id="SSF55136">
    <property type="entry name" value="Probable bacterial effector-binding domain"/>
    <property type="match status" value="1"/>
</dbReference>
<dbReference type="Pfam" id="PF10184">
    <property type="entry name" value="DUF2358"/>
    <property type="match status" value="1"/>
</dbReference>
<evidence type="ECO:0000313" key="1">
    <source>
        <dbReference type="EnsemblProtists" id="EOD26151"/>
    </source>
</evidence>
<dbReference type="HOGENOM" id="CLU_726653_0_0_1"/>
<organism evidence="1 2">
    <name type="scientific">Emiliania huxleyi (strain CCMP1516)</name>
    <dbReference type="NCBI Taxonomy" id="280463"/>
    <lineage>
        <taxon>Eukaryota</taxon>
        <taxon>Haptista</taxon>
        <taxon>Haptophyta</taxon>
        <taxon>Prymnesiophyceae</taxon>
        <taxon>Isochrysidales</taxon>
        <taxon>Noelaerhabdaceae</taxon>
        <taxon>Emiliania</taxon>
    </lineage>
</organism>
<dbReference type="RefSeq" id="XP_005778580.1">
    <property type="nucleotide sequence ID" value="XM_005778523.1"/>
</dbReference>
<dbReference type="GeneID" id="17271697"/>
<dbReference type="PANTHER" id="PTHR34123">
    <property type="entry name" value="OS04G0578200 PROTEIN"/>
    <property type="match status" value="1"/>
</dbReference>
<dbReference type="STRING" id="2903.R1ET63"/>
<dbReference type="Gene3D" id="3.20.80.10">
    <property type="entry name" value="Regulatory factor, effector binding domain"/>
    <property type="match status" value="1"/>
</dbReference>